<organism evidence="1 2">
    <name type="scientific">Bathymodiolus thermophilus thioautotrophic gill symbiont</name>
    <dbReference type="NCBI Taxonomy" id="2360"/>
    <lineage>
        <taxon>Bacteria</taxon>
        <taxon>Pseudomonadati</taxon>
        <taxon>Pseudomonadota</taxon>
        <taxon>Gammaproteobacteria</taxon>
        <taxon>sulfur-oxidizing symbionts</taxon>
    </lineage>
</organism>
<dbReference type="Proteomes" id="UP000182798">
    <property type="component" value="Unassembled WGS sequence"/>
</dbReference>
<sequence length="311" mass="37067">MLLIYFVKLDKNIKTMYSISIYTNTLYLTMKNKRKTLFDKNLADIKNAISEKKVYKYRELTDVLNVLKKDSRVAQSMSSSAFMVKLQEQLHLKTYTVVSDKIKQERYSLFDITIYEFVNSLTPRTFFSMTTALNLMGASNFRSEFIFYSQEQKKKHYKPSKITQEAIDNAYKKDYRYTKSTADYESHHLVLLMPKFSGEVGVEKHNGFNISSVNRALAEILINIQYFKGFKEVIKEFKGIKDRIDINEVYKVIKAFDLIYPYFQLLGFALNQIGFHHSELDIFKKQVSEFDFYTEKNKSRYRYDEYWRIYY</sequence>
<reference evidence="2" key="1">
    <citation type="submission" date="2016-09" db="EMBL/GenBank/DDBJ databases">
        <title>Genome Sequence of Bathymodiolus thermophilus sulfur-oxidizing gill endosymbiont.</title>
        <authorList>
            <person name="Ponnudurai R."/>
            <person name="Kleiner M."/>
            <person name="Sayavedra L."/>
            <person name="Thuermer A."/>
            <person name="Felbeck H."/>
            <person name="Schlueter R."/>
            <person name="Schweder T."/>
            <person name="Markert S."/>
        </authorList>
    </citation>
    <scope>NUCLEOTIDE SEQUENCE [LARGE SCALE GENOMIC DNA]</scope>
    <source>
        <strain evidence="2">BAT/CrabSpa'14</strain>
    </source>
</reference>
<dbReference type="EMBL" id="MIQH01000426">
    <property type="protein sequence ID" value="OIR25049.1"/>
    <property type="molecule type" value="Genomic_DNA"/>
</dbReference>
<comment type="caution">
    <text evidence="1">The sequence shown here is derived from an EMBL/GenBank/DDBJ whole genome shotgun (WGS) entry which is preliminary data.</text>
</comment>
<accession>A0A1J5U9J1</accession>
<evidence type="ECO:0000313" key="2">
    <source>
        <dbReference type="Proteomes" id="UP000182798"/>
    </source>
</evidence>
<dbReference type="AlphaFoldDB" id="A0A1J5U9J1"/>
<protein>
    <submittedName>
        <fullName evidence="1">Uncharacterized protein</fullName>
    </submittedName>
</protein>
<name>A0A1J5U9J1_9GAMM</name>
<evidence type="ECO:0000313" key="1">
    <source>
        <dbReference type="EMBL" id="OIR25049.1"/>
    </source>
</evidence>
<gene>
    <name evidence="1" type="ORF">BGC33_05330</name>
</gene>
<proteinExistence type="predicted"/>